<feature type="signal peptide" evidence="1">
    <location>
        <begin position="1"/>
        <end position="19"/>
    </location>
</feature>
<dbReference type="PANTHER" id="PTHR10151">
    <property type="entry name" value="ECTONUCLEOTIDE PYROPHOSPHATASE/PHOSPHODIESTERASE"/>
    <property type="match status" value="1"/>
</dbReference>
<dbReference type="CDD" id="cd00016">
    <property type="entry name" value="ALP_like"/>
    <property type="match status" value="1"/>
</dbReference>
<protein>
    <submittedName>
        <fullName evidence="2">Alkaline phosphatase</fullName>
    </submittedName>
</protein>
<dbReference type="AlphaFoldDB" id="A0A291R0C6"/>
<proteinExistence type="predicted"/>
<dbReference type="RefSeq" id="WP_098195920.1">
    <property type="nucleotide sequence ID" value="NZ_CP023777.1"/>
</dbReference>
<organism evidence="2 3">
    <name type="scientific">Chitinophaga caeni</name>
    <dbReference type="NCBI Taxonomy" id="2029983"/>
    <lineage>
        <taxon>Bacteria</taxon>
        <taxon>Pseudomonadati</taxon>
        <taxon>Bacteroidota</taxon>
        <taxon>Chitinophagia</taxon>
        <taxon>Chitinophagales</taxon>
        <taxon>Chitinophagaceae</taxon>
        <taxon>Chitinophaga</taxon>
    </lineage>
</organism>
<evidence type="ECO:0000313" key="2">
    <source>
        <dbReference type="EMBL" id="ATL49553.1"/>
    </source>
</evidence>
<dbReference type="EMBL" id="CP023777">
    <property type="protein sequence ID" value="ATL49553.1"/>
    <property type="molecule type" value="Genomic_DNA"/>
</dbReference>
<dbReference type="Gene3D" id="3.40.720.10">
    <property type="entry name" value="Alkaline Phosphatase, subunit A"/>
    <property type="match status" value="1"/>
</dbReference>
<dbReference type="Proteomes" id="UP000220133">
    <property type="component" value="Chromosome"/>
</dbReference>
<keyword evidence="1" id="KW-0732">Signal</keyword>
<evidence type="ECO:0000256" key="1">
    <source>
        <dbReference type="SAM" id="SignalP"/>
    </source>
</evidence>
<evidence type="ECO:0000313" key="3">
    <source>
        <dbReference type="Proteomes" id="UP000220133"/>
    </source>
</evidence>
<dbReference type="KEGG" id="cbae:COR50_21550"/>
<dbReference type="PANTHER" id="PTHR10151:SF120">
    <property type="entry name" value="BIS(5'-ADENOSYL)-TRIPHOSPHATASE"/>
    <property type="match status" value="1"/>
</dbReference>
<dbReference type="Pfam" id="PF01663">
    <property type="entry name" value="Phosphodiest"/>
    <property type="match status" value="1"/>
</dbReference>
<feature type="chain" id="PRO_5012177514" evidence="1">
    <location>
        <begin position="20"/>
        <end position="297"/>
    </location>
</feature>
<sequence>MKHLLFGLCLAFLSFPAFAQSKGVKGVKHVILIGLDGFGSYSIPKAEMPRLKEMMQQGSWTIKARNVLPTSSAVNWASLLMGASPEIHGYTEWNSRKPEIPSRVVDQFGMFPSIFTLLYEQKPKYSAGVIYTWEGIGYLFPKQTVKKDVHCESDSMTTAVATDYIKNEKPNFLFIHFDQPDETGHKIGHDTPEYYAQLKIQDQLIGKILDAIKESGTWDETIVMLTADHGGINKGHGGKTLQEIEIPWLIMGKGIKKNQEIQETVNTFDTAATIAYIFGLKVPQAWIGRNVRTAFTK</sequence>
<name>A0A291R0C6_9BACT</name>
<dbReference type="OrthoDB" id="279982at2"/>
<accession>A0A291R0C6</accession>
<dbReference type="InterPro" id="IPR017850">
    <property type="entry name" value="Alkaline_phosphatase_core_sf"/>
</dbReference>
<dbReference type="InterPro" id="IPR002591">
    <property type="entry name" value="Phosphodiest/P_Trfase"/>
</dbReference>
<gene>
    <name evidence="2" type="ORF">COR50_21550</name>
</gene>
<keyword evidence="3" id="KW-1185">Reference proteome</keyword>
<dbReference type="GO" id="GO:0016787">
    <property type="term" value="F:hydrolase activity"/>
    <property type="evidence" value="ECO:0007669"/>
    <property type="project" value="UniProtKB-ARBA"/>
</dbReference>
<dbReference type="SUPFAM" id="SSF53649">
    <property type="entry name" value="Alkaline phosphatase-like"/>
    <property type="match status" value="1"/>
</dbReference>
<reference evidence="2 3" key="1">
    <citation type="submission" date="2017-10" db="EMBL/GenBank/DDBJ databases">
        <title>Paenichitinophaga pekingensis gen. nov., sp. nov., isolated from activated sludge.</title>
        <authorList>
            <person name="Jin D."/>
            <person name="Kong X."/>
            <person name="Deng Y."/>
            <person name="Bai Z."/>
        </authorList>
    </citation>
    <scope>NUCLEOTIDE SEQUENCE [LARGE SCALE GENOMIC DNA]</scope>
    <source>
        <strain evidence="2 3">13</strain>
    </source>
</reference>